<evidence type="ECO:0000313" key="1">
    <source>
        <dbReference type="EMBL" id="WQJ52886.1"/>
    </source>
</evidence>
<dbReference type="Proteomes" id="UP001349343">
    <property type="component" value="Segment"/>
</dbReference>
<reference evidence="1 2" key="1">
    <citation type="submission" date="2023-11" db="EMBL/GenBank/DDBJ databases">
        <authorList>
            <person name="Cook R."/>
            <person name="Crisci M."/>
            <person name="Pye H."/>
            <person name="Adriaenssens E."/>
            <person name="Santini J."/>
        </authorList>
    </citation>
    <scope>NUCLEOTIDE SEQUENCE [LARGE SCALE GENOMIC DNA]</scope>
    <source>
        <strain evidence="1">Lak_Megaphage_RVC_JS4_GC31</strain>
    </source>
</reference>
<proteinExistence type="predicted"/>
<organism evidence="1 2">
    <name type="scientific">phage Lak_Megaphage_RVC_JS4_GC31</name>
    <dbReference type="NCBI Taxonomy" id="3109228"/>
    <lineage>
        <taxon>Viruses</taxon>
        <taxon>Duplodnaviria</taxon>
        <taxon>Heunggongvirae</taxon>
        <taxon>Uroviricota</taxon>
        <taxon>Caudoviricetes</taxon>
        <taxon>Caudoviricetes code 15 clade</taxon>
    </lineage>
</organism>
<protein>
    <submittedName>
        <fullName evidence="1">Uncharacterized protein</fullName>
    </submittedName>
</protein>
<evidence type="ECO:0000313" key="2">
    <source>
        <dbReference type="Proteomes" id="UP001349343"/>
    </source>
</evidence>
<dbReference type="EMBL" id="OR769222">
    <property type="protein sequence ID" value="WQJ52886.1"/>
    <property type="molecule type" value="Genomic_DNA"/>
</dbReference>
<accession>A0ABZ0Z2H6</accession>
<keyword evidence="2" id="KW-1185">Reference proteome</keyword>
<sequence length="348" mass="41007">MIKDISCIKAKSVSFIKEFINNCTVEEKIDTHYVIVEITSKQTVTIKKANGKVIDRVDMILNNMWSQLVTDWNFIRLTNQEWFAAHVGYCISMFYFPCKKPLLTEYKDNIRYLVDRIIYNDEPQNIEQFVNGIRLKDKFNISIKKSLTKNINYEVLSSITGSNKESIDYFTLFNNMVNKDNVIAVDKPEGYIFKWNKNLYQLLYNDREKINTEKSQYEFLLCDFVNYCKNSNYQDKIQQSYVRTVCSLFNDYIVNWEGKSHNIEKNIDIKGIQAPSLGVNFDMGYEYIPDIITLNLCKSNELYKSIFKVLLANLKRGKDYSKCIYMSKKHVDNWNIITKNIKVRTLVI</sequence>
<name>A0ABZ0Z2H6_9CAUD</name>